<dbReference type="AlphaFoldDB" id="G0TUI5"/>
<dbReference type="EMBL" id="HE573020">
    <property type="protein sequence ID" value="CCC47619.1"/>
    <property type="molecule type" value="Genomic_DNA"/>
</dbReference>
<evidence type="ECO:0000313" key="1">
    <source>
        <dbReference type="EMBL" id="CCC47619.1"/>
    </source>
</evidence>
<gene>
    <name evidence="1" type="ORF">TVY486_0402850</name>
</gene>
<proteinExistence type="predicted"/>
<name>G0TUI5_TRYVY</name>
<dbReference type="VEuPathDB" id="TriTrypDB:TvY486_0402850"/>
<sequence>MVFSVLCCIFIYRITDDSPMPLPTMLLSTLWYQVVSWFRLRAKVKAKNATYDGTFEKVQQLRTETSAITHEIEYVSQQIARCGEAMTAVRQNEQLLEEGLEGFFQACDKDGSGVVEKNPWRYADDDEFGIASILCMRDDIRKKRELLEERQYRLQIHLRYMETELQAAKDTLEDLEASMRELSPHGVMADGPGSVQFPPPYVAIEFVDANNNDMEVAIEAGKCEC</sequence>
<reference evidence="1" key="1">
    <citation type="journal article" date="2012" name="Proc. Natl. Acad. Sci. U.S.A.">
        <title>Antigenic diversity is generated by distinct evolutionary mechanisms in African trypanosome species.</title>
        <authorList>
            <person name="Jackson A.P."/>
            <person name="Berry A."/>
            <person name="Aslett M."/>
            <person name="Allison H.C."/>
            <person name="Burton P."/>
            <person name="Vavrova-Anderson J."/>
            <person name="Brown R."/>
            <person name="Browne H."/>
            <person name="Corton N."/>
            <person name="Hauser H."/>
            <person name="Gamble J."/>
            <person name="Gilderthorp R."/>
            <person name="Marcello L."/>
            <person name="McQuillan J."/>
            <person name="Otto T.D."/>
            <person name="Quail M.A."/>
            <person name="Sanders M.J."/>
            <person name="van Tonder A."/>
            <person name="Ginger M.L."/>
            <person name="Field M.C."/>
            <person name="Barry J.D."/>
            <person name="Hertz-Fowler C."/>
            <person name="Berriman M."/>
        </authorList>
    </citation>
    <scope>NUCLEOTIDE SEQUENCE</scope>
    <source>
        <strain evidence="1">Y486</strain>
    </source>
</reference>
<accession>G0TUI5</accession>
<organism evidence="1">
    <name type="scientific">Trypanosoma vivax (strain Y486)</name>
    <dbReference type="NCBI Taxonomy" id="1055687"/>
    <lineage>
        <taxon>Eukaryota</taxon>
        <taxon>Discoba</taxon>
        <taxon>Euglenozoa</taxon>
        <taxon>Kinetoplastea</taxon>
        <taxon>Metakinetoplastina</taxon>
        <taxon>Trypanosomatida</taxon>
        <taxon>Trypanosomatidae</taxon>
        <taxon>Trypanosoma</taxon>
        <taxon>Duttonella</taxon>
    </lineage>
</organism>
<protein>
    <submittedName>
        <fullName evidence="1">Uncharacterized protein</fullName>
    </submittedName>
</protein>